<dbReference type="PANTHER" id="PTHR33608:SF12">
    <property type="entry name" value="DUF58 DOMAIN-CONTAINING PROTEIN"/>
    <property type="match status" value="1"/>
</dbReference>
<dbReference type="Proteomes" id="UP001169862">
    <property type="component" value="Unassembled WGS sequence"/>
</dbReference>
<sequence length="308" mass="35517">MFVGDKTPRPVPHKRHVVSLDELINLRYWPPARGHSRERMAIREGHHLSHIRGRGMEFDDVREYQPGDDIRHLDWRLMARTGEAHTKLYREERERPVFVLVDLRSPMYFATQGHFKSVLACYAATMVMWTTLANGDRIGGQLLGTEQSTIFKPSNNRQQVMRMVSALAEASSQRLTSHSLTSLSSALAQAESYLPSGTLVYLFSDFHDVDEAAQQHLMRLAQRCELKLVLISDPLEQRLPEGKPYRFLGEGQEITVNPNAKQQARYVNQFEERVQRLDYVHHLRGVEFAHWQTHQHPLFASPTAKEGR</sequence>
<evidence type="ECO:0000259" key="1">
    <source>
        <dbReference type="Pfam" id="PF01882"/>
    </source>
</evidence>
<dbReference type="InterPro" id="IPR002881">
    <property type="entry name" value="DUF58"/>
</dbReference>
<comment type="caution">
    <text evidence="2">The sequence shown here is derived from an EMBL/GenBank/DDBJ whole genome shotgun (WGS) entry which is preliminary data.</text>
</comment>
<gene>
    <name evidence="2" type="ORF">Q4490_14650</name>
</gene>
<evidence type="ECO:0000313" key="2">
    <source>
        <dbReference type="EMBL" id="MDO6454809.1"/>
    </source>
</evidence>
<dbReference type="PANTHER" id="PTHR33608">
    <property type="entry name" value="BLL2464 PROTEIN"/>
    <property type="match status" value="1"/>
</dbReference>
<dbReference type="EMBL" id="JAUOPG010000010">
    <property type="protein sequence ID" value="MDO6454809.1"/>
    <property type="molecule type" value="Genomic_DNA"/>
</dbReference>
<reference evidence="2" key="1">
    <citation type="submission" date="2023-07" db="EMBL/GenBank/DDBJ databases">
        <title>Genome content predicts the carbon catabolic preferences of heterotrophic bacteria.</title>
        <authorList>
            <person name="Gralka M."/>
        </authorList>
    </citation>
    <scope>NUCLEOTIDE SEQUENCE</scope>
    <source>
        <strain evidence="2">I2M16</strain>
    </source>
</reference>
<evidence type="ECO:0000313" key="3">
    <source>
        <dbReference type="Proteomes" id="UP001169862"/>
    </source>
</evidence>
<protein>
    <submittedName>
        <fullName evidence="2">DUF58 domain-containing protein</fullName>
    </submittedName>
</protein>
<name>A0AAW7XP46_9GAMM</name>
<accession>A0AAW7XP46</accession>
<dbReference type="RefSeq" id="WP_303551628.1">
    <property type="nucleotide sequence ID" value="NZ_JAUOPG010000010.1"/>
</dbReference>
<dbReference type="AlphaFoldDB" id="A0AAW7XP46"/>
<organism evidence="2 3">
    <name type="scientific">Neptunomonas phycophila</name>
    <dbReference type="NCBI Taxonomy" id="1572645"/>
    <lineage>
        <taxon>Bacteria</taxon>
        <taxon>Pseudomonadati</taxon>
        <taxon>Pseudomonadota</taxon>
        <taxon>Gammaproteobacteria</taxon>
        <taxon>Oceanospirillales</taxon>
        <taxon>Oceanospirillaceae</taxon>
        <taxon>Neptunomonas</taxon>
    </lineage>
</organism>
<proteinExistence type="predicted"/>
<feature type="domain" description="DUF58" evidence="1">
    <location>
        <begin position="60"/>
        <end position="266"/>
    </location>
</feature>
<dbReference type="InterPro" id="IPR036465">
    <property type="entry name" value="vWFA_dom_sf"/>
</dbReference>
<dbReference type="SUPFAM" id="SSF53300">
    <property type="entry name" value="vWA-like"/>
    <property type="match status" value="1"/>
</dbReference>
<dbReference type="Pfam" id="PF01882">
    <property type="entry name" value="DUF58"/>
    <property type="match status" value="1"/>
</dbReference>